<evidence type="ECO:0000313" key="1">
    <source>
        <dbReference type="EMBL" id="GAA0148247.1"/>
    </source>
</evidence>
<dbReference type="EMBL" id="BAABME010001208">
    <property type="protein sequence ID" value="GAA0148247.1"/>
    <property type="molecule type" value="Genomic_DNA"/>
</dbReference>
<name>A0AAV3PB22_LITER</name>
<sequence>MVKVKLNNRPKLRCLQVVWETFTVANHETMLDEHKLVEFLYQLERFPMDTTTLHWLIYEALVKDWAHMWKKIPLKTNRANFKIDKFPFVLQGCVLECLKPNYSSVLATNVGNGYPRLLR</sequence>
<keyword evidence="2" id="KW-1185">Reference proteome</keyword>
<reference evidence="1 2" key="1">
    <citation type="submission" date="2024-01" db="EMBL/GenBank/DDBJ databases">
        <title>The complete chloroplast genome sequence of Lithospermum erythrorhizon: insights into the phylogenetic relationship among Boraginaceae species and the maternal lineages of purple gromwells.</title>
        <authorList>
            <person name="Okada T."/>
            <person name="Watanabe K."/>
        </authorList>
    </citation>
    <scope>NUCLEOTIDE SEQUENCE [LARGE SCALE GENOMIC DNA]</scope>
</reference>
<dbReference type="AlphaFoldDB" id="A0AAV3PB22"/>
<dbReference type="Proteomes" id="UP001454036">
    <property type="component" value="Unassembled WGS sequence"/>
</dbReference>
<evidence type="ECO:0000313" key="2">
    <source>
        <dbReference type="Proteomes" id="UP001454036"/>
    </source>
</evidence>
<comment type="caution">
    <text evidence="1">The sequence shown here is derived from an EMBL/GenBank/DDBJ whole genome shotgun (WGS) entry which is preliminary data.</text>
</comment>
<accession>A0AAV3PB22</accession>
<gene>
    <name evidence="1" type="ORF">LIER_07746</name>
</gene>
<protein>
    <submittedName>
        <fullName evidence="1">Uncharacterized protein</fullName>
    </submittedName>
</protein>
<proteinExistence type="predicted"/>
<organism evidence="1 2">
    <name type="scientific">Lithospermum erythrorhizon</name>
    <name type="common">Purple gromwell</name>
    <name type="synonym">Lithospermum officinale var. erythrorhizon</name>
    <dbReference type="NCBI Taxonomy" id="34254"/>
    <lineage>
        <taxon>Eukaryota</taxon>
        <taxon>Viridiplantae</taxon>
        <taxon>Streptophyta</taxon>
        <taxon>Embryophyta</taxon>
        <taxon>Tracheophyta</taxon>
        <taxon>Spermatophyta</taxon>
        <taxon>Magnoliopsida</taxon>
        <taxon>eudicotyledons</taxon>
        <taxon>Gunneridae</taxon>
        <taxon>Pentapetalae</taxon>
        <taxon>asterids</taxon>
        <taxon>lamiids</taxon>
        <taxon>Boraginales</taxon>
        <taxon>Boraginaceae</taxon>
        <taxon>Boraginoideae</taxon>
        <taxon>Lithospermeae</taxon>
        <taxon>Lithospermum</taxon>
    </lineage>
</organism>